<dbReference type="InterPro" id="IPR009936">
    <property type="entry name" value="DUF1468"/>
</dbReference>
<feature type="transmembrane region" description="Helical" evidence="1">
    <location>
        <begin position="44"/>
        <end position="65"/>
    </location>
</feature>
<feature type="transmembrane region" description="Helical" evidence="1">
    <location>
        <begin position="12"/>
        <end position="32"/>
    </location>
</feature>
<dbReference type="AlphaFoldDB" id="A0A6J4P5Y6"/>
<sequence>MPPKSFDLTNVLAGLLFIAFGLAFGLSSAFQLEIGTAFRMGPGYAPLVLSVVLVALGAIIFLSAFKGAGEAIGPIAWRGLAFILPAPILFGLTVRPLGFVPAVFIAALLASFAAPRMRPLGALGLALGVTIFATLVFSYALGLPFRRFGPWLD</sequence>
<evidence type="ECO:0000256" key="1">
    <source>
        <dbReference type="SAM" id="Phobius"/>
    </source>
</evidence>
<keyword evidence="1" id="KW-1133">Transmembrane helix</keyword>
<evidence type="ECO:0000313" key="3">
    <source>
        <dbReference type="EMBL" id="CAA9407178.1"/>
    </source>
</evidence>
<feature type="domain" description="DUF1468" evidence="2">
    <location>
        <begin position="12"/>
        <end position="145"/>
    </location>
</feature>
<accession>A0A6J4P5Y6</accession>
<evidence type="ECO:0000259" key="2">
    <source>
        <dbReference type="Pfam" id="PF07331"/>
    </source>
</evidence>
<feature type="transmembrane region" description="Helical" evidence="1">
    <location>
        <begin position="120"/>
        <end position="141"/>
    </location>
</feature>
<dbReference type="Pfam" id="PF07331">
    <property type="entry name" value="TctB"/>
    <property type="match status" value="1"/>
</dbReference>
<dbReference type="EMBL" id="CADCUU010000192">
    <property type="protein sequence ID" value="CAA9407178.1"/>
    <property type="molecule type" value="Genomic_DNA"/>
</dbReference>
<protein>
    <submittedName>
        <fullName evidence="3">Tripartite tricarboxylate transporter TctB family</fullName>
    </submittedName>
</protein>
<keyword evidence="1" id="KW-0812">Transmembrane</keyword>
<name>A0A6J4P5Y6_9RHOB</name>
<keyword evidence="1" id="KW-0472">Membrane</keyword>
<organism evidence="3">
    <name type="scientific">uncultured Rubellimicrobium sp</name>
    <dbReference type="NCBI Taxonomy" id="543078"/>
    <lineage>
        <taxon>Bacteria</taxon>
        <taxon>Pseudomonadati</taxon>
        <taxon>Pseudomonadota</taxon>
        <taxon>Alphaproteobacteria</taxon>
        <taxon>Rhodobacterales</taxon>
        <taxon>Roseobacteraceae</taxon>
        <taxon>Rubellimicrobium</taxon>
        <taxon>environmental samples</taxon>
    </lineage>
</organism>
<proteinExistence type="predicted"/>
<gene>
    <name evidence="3" type="ORF">AVDCRST_MAG15-1364</name>
</gene>
<feature type="transmembrane region" description="Helical" evidence="1">
    <location>
        <begin position="97"/>
        <end position="114"/>
    </location>
</feature>
<reference evidence="3" key="1">
    <citation type="submission" date="2020-02" db="EMBL/GenBank/DDBJ databases">
        <authorList>
            <person name="Meier V. D."/>
        </authorList>
    </citation>
    <scope>NUCLEOTIDE SEQUENCE</scope>
    <source>
        <strain evidence="3">AVDCRST_MAG15</strain>
    </source>
</reference>